<reference evidence="2 3" key="1">
    <citation type="journal article" date="2010" name="Nature">
        <title>Nitrite-driven anaerobic methane oxidation by oxygenic bacteria.</title>
        <authorList>
            <person name="Ettwig K.F."/>
            <person name="Butler M.K."/>
            <person name="Le Paslier D."/>
            <person name="Pelletier E."/>
            <person name="Mangenot S."/>
            <person name="Kuypers M.M.M."/>
            <person name="Schreiber F."/>
            <person name="Dutilh B.E."/>
            <person name="Zedelius J."/>
            <person name="de Beer D."/>
            <person name="Gloerich J."/>
            <person name="Wessels H.J.C.T."/>
            <person name="van Allen T."/>
            <person name="Luesken F."/>
            <person name="Wu M."/>
            <person name="van de Pas-Schoonen K.T."/>
            <person name="Op den Camp H.J.M."/>
            <person name="Janssen-Megens E.M."/>
            <person name="Francoijs K-J."/>
            <person name="Stunnenberg H."/>
            <person name="Weissenbach J."/>
            <person name="Jetten M.S.M."/>
            <person name="Strous M."/>
        </authorList>
    </citation>
    <scope>NUCLEOTIDE SEQUENCE [LARGE SCALE GENOMIC DNA]</scope>
</reference>
<dbReference type="InterPro" id="IPR015943">
    <property type="entry name" value="WD40/YVTN_repeat-like_dom_sf"/>
</dbReference>
<dbReference type="PANTHER" id="PTHR47197:SF3">
    <property type="entry name" value="DIHYDRO-HEME D1 DEHYDROGENASE"/>
    <property type="match status" value="1"/>
</dbReference>
<dbReference type="InterPro" id="IPR051200">
    <property type="entry name" value="Host-pathogen_enzymatic-act"/>
</dbReference>
<dbReference type="SUPFAM" id="SSF50974">
    <property type="entry name" value="Nitrous oxide reductase, N-terminal domain"/>
    <property type="match status" value="1"/>
</dbReference>
<dbReference type="HOGENOM" id="CLU_459833_0_0_0"/>
<accession>D5MIH3</accession>
<sequence>MSHLFPTVIFAVLALVWHPAFADAQVYVANSGSGTVSVLSTPDHALIAEIPVGALPSRIAVTPDGAFVYVTNENSGTMSKISAASNSAVATISVGALPKGVAISADGLSVFVIADSMLKQFHVATDAPVRAYSLPIGVPVDVALSPDGTFAYVVDKNQNICSVYPINLTTGAVITSTECANGVSIGAIGGSYPVTLAIRPDGQFVYVTTPQDGAMQVVRLSDNIRVGGGCAMGPGPLGCALGGPNSVAVSADGGFAFTANSNNKTVSIFAIDQVSGLPAVPVRVALPTKPSYLDVTPDGTRLYVSHGSNSVSVIDLTSNPPALTGTLTVGNGPLGVAVSPLASGGGGGGGDPQTLSVTPASLTFTGEQGLGDPAAQAVQVGASGMTALSWSLAATGQDPGAGSWLKADLLAGTAPPTGSVQISAGTCGLAAGTYLGTISVASGQASNSPQSIPVSLTVAAPAGLLAAPSVRVCADRQTYQPGQALEIRVSLRQGVSSNSGDAYLFAGIPGDVNFVSLVWSEQGIGVNYGPAPVPFGTNFQVADFSGLIFERVFDASDPQGTYDLQAILAVAGSDPTIEANRLAASTINFSVTP</sequence>
<dbReference type="KEGG" id="mox:DAMO_0221"/>
<dbReference type="PANTHER" id="PTHR47197">
    <property type="entry name" value="PROTEIN NIRF"/>
    <property type="match status" value="1"/>
</dbReference>
<name>D5MIH3_METO1</name>
<dbReference type="eggNOG" id="COG3391">
    <property type="taxonomic scope" value="Bacteria"/>
</dbReference>
<evidence type="ECO:0000313" key="3">
    <source>
        <dbReference type="Proteomes" id="UP000006898"/>
    </source>
</evidence>
<feature type="chain" id="PRO_5003074615" evidence="1">
    <location>
        <begin position="23"/>
        <end position="593"/>
    </location>
</feature>
<dbReference type="STRING" id="671143.DAMO_0221"/>
<evidence type="ECO:0000256" key="1">
    <source>
        <dbReference type="SAM" id="SignalP"/>
    </source>
</evidence>
<proteinExistence type="predicted"/>
<feature type="signal peptide" evidence="1">
    <location>
        <begin position="1"/>
        <end position="22"/>
    </location>
</feature>
<organism evidence="2 3">
    <name type="scientific">Methylomirabilis oxygeniifera</name>
    <dbReference type="NCBI Taxonomy" id="671143"/>
    <lineage>
        <taxon>Bacteria</taxon>
        <taxon>Candidatus Methylomirabilota</taxon>
        <taxon>Candidatus Methylomirabilia</taxon>
        <taxon>Candidatus Methylomirabilales</taxon>
        <taxon>Candidatus Methylomirabilaceae</taxon>
        <taxon>Candidatus Methylomirabilis</taxon>
    </lineage>
</organism>
<protein>
    <submittedName>
        <fullName evidence="2">Uncharacterized protein</fullName>
    </submittedName>
</protein>
<dbReference type="AlphaFoldDB" id="D5MIH3"/>
<keyword evidence="1" id="KW-0732">Signal</keyword>
<dbReference type="PATRIC" id="fig|671143.5.peg.193"/>
<dbReference type="Gene3D" id="2.130.10.10">
    <property type="entry name" value="YVTN repeat-like/Quinoprotein amine dehydrogenase"/>
    <property type="match status" value="2"/>
</dbReference>
<dbReference type="NCBIfam" id="TIGR02276">
    <property type="entry name" value="beta_rpt_yvtn"/>
    <property type="match status" value="3"/>
</dbReference>
<dbReference type="InterPro" id="IPR011045">
    <property type="entry name" value="N2O_reductase_N"/>
</dbReference>
<dbReference type="Proteomes" id="UP000006898">
    <property type="component" value="Chromosome"/>
</dbReference>
<gene>
    <name evidence="2" type="ORF">DAMO_0221</name>
</gene>
<dbReference type="EMBL" id="FP565575">
    <property type="protein sequence ID" value="CBE67323.1"/>
    <property type="molecule type" value="Genomic_DNA"/>
</dbReference>
<dbReference type="InterPro" id="IPR011964">
    <property type="entry name" value="YVTN_b-propeller_repeat"/>
</dbReference>
<evidence type="ECO:0000313" key="2">
    <source>
        <dbReference type="EMBL" id="CBE67323.1"/>
    </source>
</evidence>